<dbReference type="Gene3D" id="3.90.1750.20">
    <property type="entry name" value="Putative Large Serine Recombinase, Chain B, Domain 2"/>
    <property type="match status" value="1"/>
</dbReference>
<dbReference type="RefSeq" id="WP_197446196.1">
    <property type="nucleotide sequence ID" value="NZ_CP036426.1"/>
</dbReference>
<dbReference type="Pfam" id="PF07508">
    <property type="entry name" value="Recombinase"/>
    <property type="match status" value="1"/>
</dbReference>
<evidence type="ECO:0000313" key="5">
    <source>
        <dbReference type="EMBL" id="QDV36182.1"/>
    </source>
</evidence>
<keyword evidence="2" id="KW-0233">DNA recombination</keyword>
<dbReference type="Proteomes" id="UP000317835">
    <property type="component" value="Chromosome"/>
</dbReference>
<dbReference type="SMART" id="SM00857">
    <property type="entry name" value="Resolvase"/>
    <property type="match status" value="1"/>
</dbReference>
<dbReference type="SUPFAM" id="SSF53041">
    <property type="entry name" value="Resolvase-like"/>
    <property type="match status" value="1"/>
</dbReference>
<evidence type="ECO:0000313" key="6">
    <source>
        <dbReference type="Proteomes" id="UP000317835"/>
    </source>
</evidence>
<protein>
    <submittedName>
        <fullName evidence="5">Recombinase</fullName>
    </submittedName>
</protein>
<dbReference type="InterPro" id="IPR006119">
    <property type="entry name" value="Resolv_N"/>
</dbReference>
<dbReference type="EMBL" id="CP036426">
    <property type="protein sequence ID" value="QDV36182.1"/>
    <property type="molecule type" value="Genomic_DNA"/>
</dbReference>
<dbReference type="PANTHER" id="PTHR30461">
    <property type="entry name" value="DNA-INVERTASE FROM LAMBDOID PROPHAGE"/>
    <property type="match status" value="1"/>
</dbReference>
<dbReference type="GO" id="GO:0003677">
    <property type="term" value="F:DNA binding"/>
    <property type="evidence" value="ECO:0007669"/>
    <property type="project" value="UniProtKB-KW"/>
</dbReference>
<name>A0A518H5R8_9BACT</name>
<evidence type="ECO:0000259" key="4">
    <source>
        <dbReference type="PROSITE" id="PS51737"/>
    </source>
</evidence>
<feature type="coiled-coil region" evidence="3">
    <location>
        <begin position="377"/>
        <end position="431"/>
    </location>
</feature>
<dbReference type="InterPro" id="IPR011109">
    <property type="entry name" value="DNA_bind_recombinase_dom"/>
</dbReference>
<dbReference type="InterPro" id="IPR038109">
    <property type="entry name" value="DNA_bind_recomb_sf"/>
</dbReference>
<sequence>MPVIAYSYIRYARPEQMPGDKFRRLSERTIEICEKNGWMLDDTLTISDLGVPASRSGDSTQGALGSFLGEIRAGTVPAGSVLIVEHLDGLSRDKINGTLEMFREILNSGVTLYTLIPDRHHTRQSVEDIASLLEPILAMSRANEESALRSDRLKRSWKEKRDRIKSGEVLSGRLPAWISPEDGKLRINEHGDRVRELVRLLLKGHGTTAICKRWNAEGVPTIGRSQHWTRSYIQKITHSRALIGEYQPHVIQGGKRIPAGDPIPDYYPALVDEATFYEIQGLLEKRKTSRGRTGSKIVNLFTGYVYTQDGFPATLVQKGSKGRKHRLVSSGALRACEGAMPYRSFDYALIERAILTFFRRVRVDDLFPPTDGSSDELQRLAGRHETIRAQVARLESKLETEGDLEPLRRAIRKLEDERRQAQRDLDEQRARLNTPRAEHLDETQSLLRLLDTAKEGQVGDIRRQIRNRLRQLIDEIWLNINDQDYGRTCLIHFYTSDGERQCILINHIGQLFEYVLYNEEIAVLGEESHKTGKGWVLPPDNAAGFLADFRREKQSALKR</sequence>
<dbReference type="AlphaFoldDB" id="A0A518H5R8"/>
<evidence type="ECO:0000256" key="3">
    <source>
        <dbReference type="SAM" id="Coils"/>
    </source>
</evidence>
<dbReference type="GO" id="GO:0000150">
    <property type="term" value="F:DNA strand exchange activity"/>
    <property type="evidence" value="ECO:0007669"/>
    <property type="project" value="InterPro"/>
</dbReference>
<feature type="domain" description="Recombinase" evidence="4">
    <location>
        <begin position="175"/>
        <end position="289"/>
    </location>
</feature>
<evidence type="ECO:0000256" key="2">
    <source>
        <dbReference type="ARBA" id="ARBA00023172"/>
    </source>
</evidence>
<gene>
    <name evidence="5" type="ORF">ElP_40970</name>
</gene>
<dbReference type="CDD" id="cd00338">
    <property type="entry name" value="Ser_Recombinase"/>
    <property type="match status" value="1"/>
</dbReference>
<dbReference type="InterPro" id="IPR050639">
    <property type="entry name" value="SSR_resolvase"/>
</dbReference>
<dbReference type="InterPro" id="IPR036162">
    <property type="entry name" value="Resolvase-like_N_sf"/>
</dbReference>
<keyword evidence="6" id="KW-1185">Reference proteome</keyword>
<dbReference type="PANTHER" id="PTHR30461:SF2">
    <property type="entry name" value="SERINE RECOMBINASE PINE-RELATED"/>
    <property type="match status" value="1"/>
</dbReference>
<dbReference type="Gene3D" id="3.40.50.1390">
    <property type="entry name" value="Resolvase, N-terminal catalytic domain"/>
    <property type="match status" value="1"/>
</dbReference>
<organism evidence="5 6">
    <name type="scientific">Tautonia plasticadhaerens</name>
    <dbReference type="NCBI Taxonomy" id="2527974"/>
    <lineage>
        <taxon>Bacteria</taxon>
        <taxon>Pseudomonadati</taxon>
        <taxon>Planctomycetota</taxon>
        <taxon>Planctomycetia</taxon>
        <taxon>Isosphaerales</taxon>
        <taxon>Isosphaeraceae</taxon>
        <taxon>Tautonia</taxon>
    </lineage>
</organism>
<accession>A0A518H5R8</accession>
<dbReference type="KEGG" id="tpla:ElP_40970"/>
<keyword evidence="3" id="KW-0175">Coiled coil</keyword>
<keyword evidence="1" id="KW-0238">DNA-binding</keyword>
<evidence type="ECO:0000256" key="1">
    <source>
        <dbReference type="ARBA" id="ARBA00023125"/>
    </source>
</evidence>
<proteinExistence type="predicted"/>
<reference evidence="5 6" key="1">
    <citation type="submission" date="2019-02" db="EMBL/GenBank/DDBJ databases">
        <title>Deep-cultivation of Planctomycetes and their phenomic and genomic characterization uncovers novel biology.</title>
        <authorList>
            <person name="Wiegand S."/>
            <person name="Jogler M."/>
            <person name="Boedeker C."/>
            <person name="Pinto D."/>
            <person name="Vollmers J."/>
            <person name="Rivas-Marin E."/>
            <person name="Kohn T."/>
            <person name="Peeters S.H."/>
            <person name="Heuer A."/>
            <person name="Rast P."/>
            <person name="Oberbeckmann S."/>
            <person name="Bunk B."/>
            <person name="Jeske O."/>
            <person name="Meyerdierks A."/>
            <person name="Storesund J.E."/>
            <person name="Kallscheuer N."/>
            <person name="Luecker S."/>
            <person name="Lage O.M."/>
            <person name="Pohl T."/>
            <person name="Merkel B.J."/>
            <person name="Hornburger P."/>
            <person name="Mueller R.-W."/>
            <person name="Bruemmer F."/>
            <person name="Labrenz M."/>
            <person name="Spormann A.M."/>
            <person name="Op den Camp H."/>
            <person name="Overmann J."/>
            <person name="Amann R."/>
            <person name="Jetten M.S.M."/>
            <person name="Mascher T."/>
            <person name="Medema M.H."/>
            <person name="Devos D.P."/>
            <person name="Kaster A.-K."/>
            <person name="Ovreas L."/>
            <person name="Rohde M."/>
            <person name="Galperin M.Y."/>
            <person name="Jogler C."/>
        </authorList>
    </citation>
    <scope>NUCLEOTIDE SEQUENCE [LARGE SCALE GENOMIC DNA]</scope>
    <source>
        <strain evidence="5 6">ElP</strain>
    </source>
</reference>
<dbReference type="PROSITE" id="PS51737">
    <property type="entry name" value="RECOMBINASE_DNA_BIND"/>
    <property type="match status" value="1"/>
</dbReference>